<dbReference type="AlphaFoldDB" id="A0A343J9A9"/>
<dbReference type="PANTHER" id="PTHR42967">
    <property type="entry name" value="METAL DEPENDENT HYDROLASE"/>
    <property type="match status" value="1"/>
</dbReference>
<dbReference type="Proteomes" id="UP000264883">
    <property type="component" value="Chromosome"/>
</dbReference>
<dbReference type="OrthoDB" id="9789133at2"/>
<protein>
    <recommendedName>
        <fullName evidence="3">MBL fold metallo-hydrolase</fullName>
    </recommendedName>
</protein>
<dbReference type="SUPFAM" id="SSF56281">
    <property type="entry name" value="Metallo-hydrolase/oxidoreductase"/>
    <property type="match status" value="1"/>
</dbReference>
<evidence type="ECO:0008006" key="3">
    <source>
        <dbReference type="Google" id="ProtNLM"/>
    </source>
</evidence>
<dbReference type="PANTHER" id="PTHR42967:SF1">
    <property type="entry name" value="MBL FOLD METALLO-HYDROLASE"/>
    <property type="match status" value="1"/>
</dbReference>
<evidence type="ECO:0000313" key="1">
    <source>
        <dbReference type="EMBL" id="ASW42117.1"/>
    </source>
</evidence>
<keyword evidence="2" id="KW-1185">Reference proteome</keyword>
<proteinExistence type="predicted"/>
<dbReference type="InterPro" id="IPR036866">
    <property type="entry name" value="RibonucZ/Hydroxyglut_hydro"/>
</dbReference>
<dbReference type="Pfam" id="PF13483">
    <property type="entry name" value="Lactamase_B_3"/>
    <property type="match status" value="1"/>
</dbReference>
<name>A0A343J9A9_9CLOT</name>
<sequence length="213" mass="24413">MEIKWIGNTSFLIKTSLGKKILLDPIQIHPLIEKYDFNPDIITFSHLHNNEIINDFINNNSTVITSPCNFTNEFITIEGYKSYRDDLNGYKRGENIIYYFNIDDYKVCHLGSLGHCLDADLLSKIYGCDFLFIPIGGHFCLDGLQAAKLAKNINPKYVIPMAYKSSSDYFFLDGPHKFLSSMKNTPLIEKDIIHTDELLFDEPCTIIVLSKQK</sequence>
<accession>A0A343J9A9</accession>
<dbReference type="RefSeq" id="WP_119864250.1">
    <property type="nucleotide sequence ID" value="NZ_CP016786.1"/>
</dbReference>
<reference evidence="1 2" key="1">
    <citation type="submission" date="2016-08" db="EMBL/GenBank/DDBJ databases">
        <title>Complete Genome Sequence Of The Indigo Reducing Clostridium isatidis DSM15098.</title>
        <authorList>
            <person name="Little G.T."/>
            <person name="Minton N.P."/>
        </authorList>
    </citation>
    <scope>NUCLEOTIDE SEQUENCE [LARGE SCALE GENOMIC DNA]</scope>
    <source>
        <strain evidence="1 2">DSM 15098</strain>
    </source>
</reference>
<dbReference type="KEGG" id="cia:BEN51_01015"/>
<organism evidence="1 2">
    <name type="scientific">Clostridium isatidis</name>
    <dbReference type="NCBI Taxonomy" id="182773"/>
    <lineage>
        <taxon>Bacteria</taxon>
        <taxon>Bacillati</taxon>
        <taxon>Bacillota</taxon>
        <taxon>Clostridia</taxon>
        <taxon>Eubacteriales</taxon>
        <taxon>Clostridiaceae</taxon>
        <taxon>Clostridium</taxon>
    </lineage>
</organism>
<evidence type="ECO:0000313" key="2">
    <source>
        <dbReference type="Proteomes" id="UP000264883"/>
    </source>
</evidence>
<dbReference type="Gene3D" id="3.60.15.10">
    <property type="entry name" value="Ribonuclease Z/Hydroxyacylglutathione hydrolase-like"/>
    <property type="match status" value="1"/>
</dbReference>
<dbReference type="EMBL" id="CP016786">
    <property type="protein sequence ID" value="ASW42117.1"/>
    <property type="molecule type" value="Genomic_DNA"/>
</dbReference>
<gene>
    <name evidence="1" type="ORF">BEN51_01015</name>
</gene>